<dbReference type="SUPFAM" id="SSF48537">
    <property type="entry name" value="Phospholipase C/P1 nuclease"/>
    <property type="match status" value="1"/>
</dbReference>
<keyword evidence="3" id="KW-0479">Metal-binding</keyword>
<accession>A0AAV2ZK47</accession>
<evidence type="ECO:0000256" key="7">
    <source>
        <dbReference type="ARBA" id="ARBA00023180"/>
    </source>
</evidence>
<dbReference type="InterPro" id="IPR003154">
    <property type="entry name" value="S1/P1nuclease"/>
</dbReference>
<feature type="chain" id="PRO_5043752372" evidence="8">
    <location>
        <begin position="23"/>
        <end position="340"/>
    </location>
</feature>
<gene>
    <name evidence="9" type="ORF">N0F65_009485</name>
</gene>
<name>A0AAV2ZK47_9STRA</name>
<keyword evidence="8" id="KW-0732">Signal</keyword>
<proteinExistence type="inferred from homology"/>
<evidence type="ECO:0000256" key="8">
    <source>
        <dbReference type="SAM" id="SignalP"/>
    </source>
</evidence>
<reference evidence="9" key="2">
    <citation type="journal article" date="2023" name="Microbiol Resour">
        <title>Decontamination and Annotation of the Draft Genome Sequence of the Oomycete Lagenidium giganteum ARSEF 373.</title>
        <authorList>
            <person name="Morgan W.R."/>
            <person name="Tartar A."/>
        </authorList>
    </citation>
    <scope>NUCLEOTIDE SEQUENCE</scope>
    <source>
        <strain evidence="9">ARSEF 373</strain>
    </source>
</reference>
<evidence type="ECO:0000256" key="6">
    <source>
        <dbReference type="ARBA" id="ARBA00023157"/>
    </source>
</evidence>
<comment type="caution">
    <text evidence="9">The sequence shown here is derived from an EMBL/GenBank/DDBJ whole genome shotgun (WGS) entry which is preliminary data.</text>
</comment>
<dbReference type="Pfam" id="PF02265">
    <property type="entry name" value="S1-P1_nuclease"/>
    <property type="match status" value="1"/>
</dbReference>
<keyword evidence="10" id="KW-1185">Reference proteome</keyword>
<dbReference type="GO" id="GO:0046872">
    <property type="term" value="F:metal ion binding"/>
    <property type="evidence" value="ECO:0007669"/>
    <property type="project" value="UniProtKB-KW"/>
</dbReference>
<dbReference type="AlphaFoldDB" id="A0AAV2ZK47"/>
<feature type="signal peptide" evidence="8">
    <location>
        <begin position="1"/>
        <end position="22"/>
    </location>
</feature>
<keyword evidence="4" id="KW-0255">Endonuclease</keyword>
<dbReference type="EMBL" id="DAKRPA010000010">
    <property type="protein sequence ID" value="DBA04250.1"/>
    <property type="molecule type" value="Genomic_DNA"/>
</dbReference>
<reference evidence="9" key="1">
    <citation type="submission" date="2022-11" db="EMBL/GenBank/DDBJ databases">
        <authorList>
            <person name="Morgan W.R."/>
            <person name="Tartar A."/>
        </authorList>
    </citation>
    <scope>NUCLEOTIDE SEQUENCE</scope>
    <source>
        <strain evidence="9">ARSEF 373</strain>
    </source>
</reference>
<evidence type="ECO:0000256" key="3">
    <source>
        <dbReference type="ARBA" id="ARBA00022723"/>
    </source>
</evidence>
<dbReference type="InterPro" id="IPR008947">
    <property type="entry name" value="PLipase_C/P1_nuclease_dom_sf"/>
</dbReference>
<evidence type="ECO:0000313" key="10">
    <source>
        <dbReference type="Proteomes" id="UP001146120"/>
    </source>
</evidence>
<evidence type="ECO:0000256" key="2">
    <source>
        <dbReference type="ARBA" id="ARBA00022722"/>
    </source>
</evidence>
<evidence type="ECO:0000256" key="4">
    <source>
        <dbReference type="ARBA" id="ARBA00022759"/>
    </source>
</evidence>
<comment type="similarity">
    <text evidence="1">Belongs to the nuclease type I family.</text>
</comment>
<dbReference type="GO" id="GO:0006308">
    <property type="term" value="P:DNA catabolic process"/>
    <property type="evidence" value="ECO:0007669"/>
    <property type="project" value="InterPro"/>
</dbReference>
<dbReference type="CDD" id="cd11010">
    <property type="entry name" value="S1-P1_nuclease"/>
    <property type="match status" value="1"/>
</dbReference>
<dbReference type="GO" id="GO:0003676">
    <property type="term" value="F:nucleic acid binding"/>
    <property type="evidence" value="ECO:0007669"/>
    <property type="project" value="InterPro"/>
</dbReference>
<keyword evidence="7" id="KW-0325">Glycoprotein</keyword>
<organism evidence="9 10">
    <name type="scientific">Lagenidium giganteum</name>
    <dbReference type="NCBI Taxonomy" id="4803"/>
    <lineage>
        <taxon>Eukaryota</taxon>
        <taxon>Sar</taxon>
        <taxon>Stramenopiles</taxon>
        <taxon>Oomycota</taxon>
        <taxon>Peronosporomycetes</taxon>
        <taxon>Pythiales</taxon>
        <taxon>Pythiaceae</taxon>
    </lineage>
</organism>
<evidence type="ECO:0000313" key="9">
    <source>
        <dbReference type="EMBL" id="DBA04250.1"/>
    </source>
</evidence>
<dbReference type="PANTHER" id="PTHR33146">
    <property type="entry name" value="ENDONUCLEASE 4"/>
    <property type="match status" value="1"/>
</dbReference>
<dbReference type="Proteomes" id="UP001146120">
    <property type="component" value="Unassembled WGS sequence"/>
</dbReference>
<dbReference type="GO" id="GO:0016788">
    <property type="term" value="F:hydrolase activity, acting on ester bonds"/>
    <property type="evidence" value="ECO:0007669"/>
    <property type="project" value="InterPro"/>
</dbReference>
<sequence>MKTVFAVAVACAAALMAPTAHAWWDNGHMLVGQVASELMDKADVATIEQVLDSWEKDFPNTNKIATAAVWPDLIKCSKKTSSCNTPLFPSLSQMGEWHFVDLPINVDGSDWNGHAADLDLFKASLGGEAMDILEKSFLTMNTTKSLWAANLVLRNFIHVFGDIHQPMHSVSGISQYTPTGDAGGNAWVFPQGCAFSNLHMVWDAAGGAYSQNNWMPEIKFMDKLKKNATELIGLLPSQTDELNFEQYSSLSDKAFIAAMDKSKALRYVVLDTYSYAQTIVYPALDLTMVNKTVPCPPDWYFSWASQIAKMRIATAGKRLSVILTQFARQIRQLGLVSNNA</sequence>
<dbReference type="GO" id="GO:0004519">
    <property type="term" value="F:endonuclease activity"/>
    <property type="evidence" value="ECO:0007669"/>
    <property type="project" value="UniProtKB-KW"/>
</dbReference>
<evidence type="ECO:0000256" key="5">
    <source>
        <dbReference type="ARBA" id="ARBA00022801"/>
    </source>
</evidence>
<keyword evidence="6" id="KW-1015">Disulfide bond</keyword>
<dbReference type="PANTHER" id="PTHR33146:SF10">
    <property type="entry name" value="STRAND-SPECIFIC NUCLEASE, PUTATIVE-RELATED"/>
    <property type="match status" value="1"/>
</dbReference>
<evidence type="ECO:0000256" key="1">
    <source>
        <dbReference type="ARBA" id="ARBA00009547"/>
    </source>
</evidence>
<dbReference type="Gene3D" id="1.10.575.10">
    <property type="entry name" value="P1 Nuclease"/>
    <property type="match status" value="1"/>
</dbReference>
<protein>
    <submittedName>
        <fullName evidence="9">Uncharacterized protein</fullName>
    </submittedName>
</protein>
<keyword evidence="5" id="KW-0378">Hydrolase</keyword>
<keyword evidence="2" id="KW-0540">Nuclease</keyword>